<evidence type="ECO:0000256" key="7">
    <source>
        <dbReference type="RuleBase" id="RU003357"/>
    </source>
</evidence>
<evidence type="ECO:0000313" key="11">
    <source>
        <dbReference type="EMBL" id="NML37709.1"/>
    </source>
</evidence>
<dbReference type="Pfam" id="PF13715">
    <property type="entry name" value="CarbopepD_reg_2"/>
    <property type="match status" value="1"/>
</dbReference>
<evidence type="ECO:0000259" key="10">
    <source>
        <dbReference type="SMART" id="SM00965"/>
    </source>
</evidence>
<dbReference type="Pfam" id="PF07660">
    <property type="entry name" value="STN"/>
    <property type="match status" value="1"/>
</dbReference>
<evidence type="ECO:0000256" key="9">
    <source>
        <dbReference type="SAM" id="Phobius"/>
    </source>
</evidence>
<dbReference type="Gene3D" id="3.55.50.30">
    <property type="match status" value="1"/>
</dbReference>
<dbReference type="InterPro" id="IPR037066">
    <property type="entry name" value="Plug_dom_sf"/>
</dbReference>
<keyword evidence="9" id="KW-0812">Transmembrane</keyword>
<dbReference type="InterPro" id="IPR011662">
    <property type="entry name" value="Secretin/TonB_short_N"/>
</dbReference>
<feature type="domain" description="Secretin/TonB short N-terminal" evidence="10">
    <location>
        <begin position="71"/>
        <end position="123"/>
    </location>
</feature>
<keyword evidence="9" id="KW-1133">Transmembrane helix</keyword>
<dbReference type="InterPro" id="IPR036942">
    <property type="entry name" value="Beta-barrel_TonB_sf"/>
</dbReference>
<evidence type="ECO:0000313" key="12">
    <source>
        <dbReference type="Proteomes" id="UP000583266"/>
    </source>
</evidence>
<dbReference type="GO" id="GO:0009279">
    <property type="term" value="C:cell outer membrane"/>
    <property type="evidence" value="ECO:0007669"/>
    <property type="project" value="UniProtKB-SubCell"/>
</dbReference>
<gene>
    <name evidence="11" type="ORF">HHL17_10940</name>
</gene>
<keyword evidence="11" id="KW-0675">Receptor</keyword>
<keyword evidence="5 7" id="KW-0472">Membrane</keyword>
<dbReference type="Gene3D" id="2.60.40.1120">
    <property type="entry name" value="Carboxypeptidase-like, regulatory domain"/>
    <property type="match status" value="1"/>
</dbReference>
<sequence length="1124" mass="126854">MQKNISLSGLLTVVLRTGKLLQLSITAIALFILMMPLTASSQQADNQQISLQLSNRSIKEALAEIQKRSSVKFVYGDDINKYAAVKVSVNAGNITVKNAIEQVLKNTNLRYTRRNDHVMIDEKPAGSPTAPQKEQDKRPGRITGKIISDRGEALIGASIRIAGGSQATQSAADGSYMLTVTPGNYTLEISYISFQTQRITGVVVNENSSTPLTVAMKAKTNTLDQVVITSGYKKASISGLLTKQKNAVELSDGISAEQISRSPDNNAADALARVTGLTTIDKKYVVVRGMGERWNETAIDGITQPSTEPVRKSFSFDLIPAAMIDNIVVSKTPTPDMNANFTGGYVQVNTKDIPDQDFLTVSLGTSYNDLSTFKEQLGPKAGKYDYLGFHDGRRSLPQSSQLKNMLELAQENNGHALKNQNLYEQSKLFAHDNFTTYSSTTPLGLNVKLAGGKVFHLGREKKNKFGIVGALSFRNSQETEKIDFITRGGWQSALGLNLTDDHPNRQYLNTGNTYNVNSTWGGLLNMGLQIGKTKLAFRNIYSHIFNQDFTQVKGWNRDQTNYKTDIPGIEEVNRPLFTNFIQNKLEGRHDLQFMHIDWSLAHTEIRRDQKDVTYLGYSNVKINDEVIHYPATNVVNSTNRFPFGRGNYAYKGRDLNWSVAAAFPFKLYAAKQLFKVGYFGAKRTGVQDYFEAGLYNLPNNLSREYWYLSAAQLQDPKNFHENGFAWLPTVAGNSKYEGNMYQHAPFAMFDNHFGQFRLVWGLRAEYFKYEELQNPNDGRFGPTSAPLPEEKKWQYLPSVNFTYSPWSDFNFRVAYAKTVSRPQFAERNRFSYYDPVYSAYIWNAPVKSSVTDGYDFKAEWYPEPGDVLSAGVYYRDIADPIEMYNFFSATNKSEFTLKNSKRAQVYGLEVDVQKNFGFIDETLRNLRFSGNLSLNNSRVDTYGSTSIDENGDPFEKDQNGAAISREIVYRDNRPLYGQSPYSYNLGLAYVTDSWGVNVLYNKTGRKYMLVGSELKYAELQNPYGKVDMQLSYKCLKNRNLEVVLNISNLFNESILYYNNAASYGYDAEVKNENNRMDPRLGNPAFYNKHIVLQPGKSDNYDKGDQVTYKAHTGRRFTLNLNYKF</sequence>
<feature type="transmembrane region" description="Helical" evidence="9">
    <location>
        <begin position="20"/>
        <end position="39"/>
    </location>
</feature>
<evidence type="ECO:0000256" key="1">
    <source>
        <dbReference type="ARBA" id="ARBA00004442"/>
    </source>
</evidence>
<keyword evidence="7" id="KW-0798">TonB box</keyword>
<dbReference type="AlphaFoldDB" id="A0A848GJY3"/>
<dbReference type="InterPro" id="IPR008969">
    <property type="entry name" value="CarboxyPept-like_regulatory"/>
</dbReference>
<protein>
    <submittedName>
        <fullName evidence="11">TonB-dependent receptor</fullName>
    </submittedName>
</protein>
<comment type="subcellular location">
    <subcellularLocation>
        <location evidence="1 7">Cell outer membrane</location>
    </subcellularLocation>
</comment>
<keyword evidence="12" id="KW-1185">Reference proteome</keyword>
<dbReference type="Gene3D" id="2.40.170.20">
    <property type="entry name" value="TonB-dependent receptor, beta-barrel domain"/>
    <property type="match status" value="1"/>
</dbReference>
<comment type="caution">
    <text evidence="11">The sequence shown here is derived from an EMBL/GenBank/DDBJ whole genome shotgun (WGS) entry which is preliminary data.</text>
</comment>
<dbReference type="InterPro" id="IPR000531">
    <property type="entry name" value="Beta-barrel_TonB"/>
</dbReference>
<feature type="region of interest" description="Disordered" evidence="8">
    <location>
        <begin position="121"/>
        <end position="140"/>
    </location>
</feature>
<evidence type="ECO:0000256" key="4">
    <source>
        <dbReference type="ARBA" id="ARBA00023004"/>
    </source>
</evidence>
<reference evidence="11 12" key="1">
    <citation type="submission" date="2020-04" db="EMBL/GenBank/DDBJ databases">
        <title>Chitinophaga sp. G-6-1-13 sp. nov., isolated from soil.</title>
        <authorList>
            <person name="Dahal R.H."/>
            <person name="Chaudhary D.K."/>
        </authorList>
    </citation>
    <scope>NUCLEOTIDE SEQUENCE [LARGE SCALE GENOMIC DNA]</scope>
    <source>
        <strain evidence="11 12">G-6-1-13</strain>
    </source>
</reference>
<dbReference type="Pfam" id="PF00593">
    <property type="entry name" value="TonB_dep_Rec_b-barrel"/>
    <property type="match status" value="1"/>
</dbReference>
<dbReference type="EMBL" id="JABBGC010000001">
    <property type="protein sequence ID" value="NML37709.1"/>
    <property type="molecule type" value="Genomic_DNA"/>
</dbReference>
<dbReference type="InterPro" id="IPR012910">
    <property type="entry name" value="Plug_dom"/>
</dbReference>
<dbReference type="Proteomes" id="UP000583266">
    <property type="component" value="Unassembled WGS sequence"/>
</dbReference>
<keyword evidence="6" id="KW-0998">Cell outer membrane</keyword>
<accession>A0A848GJY3</accession>
<dbReference type="SUPFAM" id="SSF49464">
    <property type="entry name" value="Carboxypeptidase regulatory domain-like"/>
    <property type="match status" value="1"/>
</dbReference>
<comment type="similarity">
    <text evidence="7">Belongs to the TonB-dependent receptor family.</text>
</comment>
<dbReference type="Pfam" id="PF07715">
    <property type="entry name" value="Plug"/>
    <property type="match status" value="1"/>
</dbReference>
<dbReference type="Gene3D" id="2.170.130.10">
    <property type="entry name" value="TonB-dependent receptor, plug domain"/>
    <property type="match status" value="1"/>
</dbReference>
<dbReference type="SUPFAM" id="SSF56935">
    <property type="entry name" value="Porins"/>
    <property type="match status" value="1"/>
</dbReference>
<keyword evidence="3" id="KW-0406">Ion transport</keyword>
<dbReference type="SMART" id="SM00965">
    <property type="entry name" value="STN"/>
    <property type="match status" value="1"/>
</dbReference>
<dbReference type="RefSeq" id="WP_169224755.1">
    <property type="nucleotide sequence ID" value="NZ_JABBGC010000001.1"/>
</dbReference>
<dbReference type="PANTHER" id="PTHR40980">
    <property type="entry name" value="PLUG DOMAIN-CONTAINING PROTEIN"/>
    <property type="match status" value="1"/>
</dbReference>
<evidence type="ECO:0000256" key="3">
    <source>
        <dbReference type="ARBA" id="ARBA00022496"/>
    </source>
</evidence>
<keyword evidence="4" id="KW-0408">Iron</keyword>
<evidence type="ECO:0000256" key="8">
    <source>
        <dbReference type="SAM" id="MobiDB-lite"/>
    </source>
</evidence>
<organism evidence="11 12">
    <name type="scientific">Chitinophaga fulva</name>
    <dbReference type="NCBI Taxonomy" id="2728842"/>
    <lineage>
        <taxon>Bacteria</taxon>
        <taxon>Pseudomonadati</taxon>
        <taxon>Bacteroidota</taxon>
        <taxon>Chitinophagia</taxon>
        <taxon>Chitinophagales</taxon>
        <taxon>Chitinophagaceae</taxon>
        <taxon>Chitinophaga</taxon>
    </lineage>
</organism>
<proteinExistence type="inferred from homology"/>
<evidence type="ECO:0000256" key="5">
    <source>
        <dbReference type="ARBA" id="ARBA00023136"/>
    </source>
</evidence>
<evidence type="ECO:0000256" key="2">
    <source>
        <dbReference type="ARBA" id="ARBA00022448"/>
    </source>
</evidence>
<keyword evidence="2" id="KW-0813">Transport</keyword>
<keyword evidence="3" id="KW-0410">Iron transport</keyword>
<dbReference type="GO" id="GO:0006826">
    <property type="term" value="P:iron ion transport"/>
    <property type="evidence" value="ECO:0007669"/>
    <property type="project" value="UniProtKB-KW"/>
</dbReference>
<dbReference type="PANTHER" id="PTHR40980:SF4">
    <property type="entry name" value="TONB-DEPENDENT RECEPTOR-LIKE BETA-BARREL DOMAIN-CONTAINING PROTEIN"/>
    <property type="match status" value="1"/>
</dbReference>
<evidence type="ECO:0000256" key="6">
    <source>
        <dbReference type="ARBA" id="ARBA00023237"/>
    </source>
</evidence>
<name>A0A848GJY3_9BACT</name>